<dbReference type="Gene3D" id="1.25.40.10">
    <property type="entry name" value="Tetratricopeptide repeat domain"/>
    <property type="match status" value="5"/>
</dbReference>
<reference evidence="2" key="3">
    <citation type="submission" date="2025-09" db="UniProtKB">
        <authorList>
            <consortium name="Ensembl"/>
        </authorList>
    </citation>
    <scope>IDENTIFICATION</scope>
</reference>
<dbReference type="PROSITE" id="PS50293">
    <property type="entry name" value="TPR_REGION"/>
    <property type="match status" value="1"/>
</dbReference>
<evidence type="ECO:0008006" key="4">
    <source>
        <dbReference type="Google" id="ProtNLM"/>
    </source>
</evidence>
<evidence type="ECO:0000313" key="3">
    <source>
        <dbReference type="Proteomes" id="UP000007648"/>
    </source>
</evidence>
<dbReference type="PROSITE" id="PS50005">
    <property type="entry name" value="TPR"/>
    <property type="match status" value="4"/>
</dbReference>
<dbReference type="InterPro" id="IPR011990">
    <property type="entry name" value="TPR-like_helical_dom_sf"/>
</dbReference>
<feature type="repeat" description="TPR" evidence="1">
    <location>
        <begin position="45"/>
        <end position="78"/>
    </location>
</feature>
<dbReference type="SUPFAM" id="SSF81901">
    <property type="entry name" value="HCP-like"/>
    <property type="match status" value="1"/>
</dbReference>
<dbReference type="Pfam" id="PF13432">
    <property type="entry name" value="TPR_16"/>
    <property type="match status" value="1"/>
</dbReference>
<proteinExistence type="predicted"/>
<dbReference type="Pfam" id="PF13181">
    <property type="entry name" value="TPR_8"/>
    <property type="match status" value="1"/>
</dbReference>
<organism evidence="2 3">
    <name type="scientific">Sarcophilus harrisii</name>
    <name type="common">Tasmanian devil</name>
    <name type="synonym">Sarcophilus laniarius</name>
    <dbReference type="NCBI Taxonomy" id="9305"/>
    <lineage>
        <taxon>Eukaryota</taxon>
        <taxon>Metazoa</taxon>
        <taxon>Chordata</taxon>
        <taxon>Craniata</taxon>
        <taxon>Vertebrata</taxon>
        <taxon>Euteleostomi</taxon>
        <taxon>Mammalia</taxon>
        <taxon>Metatheria</taxon>
        <taxon>Dasyuromorphia</taxon>
        <taxon>Dasyuridae</taxon>
        <taxon>Sarcophilus</taxon>
    </lineage>
</organism>
<keyword evidence="3" id="KW-1185">Reference proteome</keyword>
<dbReference type="AlphaFoldDB" id="A0A7N4V1K8"/>
<reference evidence="2" key="2">
    <citation type="submission" date="2025-08" db="UniProtKB">
        <authorList>
            <consortium name="Ensembl"/>
        </authorList>
    </citation>
    <scope>IDENTIFICATION</scope>
</reference>
<feature type="repeat" description="TPR" evidence="1">
    <location>
        <begin position="120"/>
        <end position="153"/>
    </location>
</feature>
<dbReference type="PANTHER" id="PTHR45153:SF1">
    <property type="entry name" value="TETRATRICOPEPTIDE REPEAT PROTEIN 16"/>
    <property type="match status" value="1"/>
</dbReference>
<dbReference type="FunCoup" id="A0A7N4V1K8">
    <property type="interactions" value="80"/>
</dbReference>
<keyword evidence="1" id="KW-0802">TPR repeat</keyword>
<dbReference type="GeneTree" id="ENSGT00390000004550"/>
<dbReference type="Ensembl" id="ENSSHAT00000035006.1">
    <property type="protein sequence ID" value="ENSSHAP00000032478.1"/>
    <property type="gene ID" value="ENSSHAG00000026684.1"/>
</dbReference>
<gene>
    <name evidence="2" type="primary">TTC16</name>
</gene>
<name>A0A7N4V1K8_SARHA</name>
<evidence type="ECO:0000256" key="1">
    <source>
        <dbReference type="PROSITE-ProRule" id="PRU00339"/>
    </source>
</evidence>
<dbReference type="SUPFAM" id="SSF48452">
    <property type="entry name" value="TPR-like"/>
    <property type="match status" value="1"/>
</dbReference>
<dbReference type="SMART" id="SM00028">
    <property type="entry name" value="TPR"/>
    <property type="match status" value="9"/>
</dbReference>
<dbReference type="Proteomes" id="UP000007648">
    <property type="component" value="Unassembled WGS sequence"/>
</dbReference>
<evidence type="ECO:0000313" key="2">
    <source>
        <dbReference type="Ensembl" id="ENSSHAP00000032478.1"/>
    </source>
</evidence>
<dbReference type="InParanoid" id="A0A7N4V1K8"/>
<protein>
    <recommendedName>
        <fullName evidence="4">Tetratricopeptide repeat domain 16</fullName>
    </recommendedName>
</protein>
<dbReference type="PANTHER" id="PTHR45153">
    <property type="entry name" value="TETRATRICOPEPTIDE REPEAT PROTEIN 16"/>
    <property type="match status" value="1"/>
</dbReference>
<reference evidence="2 3" key="1">
    <citation type="journal article" date="2011" name="Proc. Natl. Acad. Sci. U.S.A.">
        <title>Genetic diversity and population structure of the endangered marsupial Sarcophilus harrisii (Tasmanian devil).</title>
        <authorList>
            <person name="Miller W."/>
            <person name="Hayes V.M."/>
            <person name="Ratan A."/>
            <person name="Petersen D.C."/>
            <person name="Wittekindt N.E."/>
            <person name="Miller J."/>
            <person name="Walenz B."/>
            <person name="Knight J."/>
            <person name="Qi J."/>
            <person name="Zhao F."/>
            <person name="Wang Q."/>
            <person name="Bedoya-Reina O.C."/>
            <person name="Katiyar N."/>
            <person name="Tomsho L.P."/>
            <person name="Kasson L.M."/>
            <person name="Hardie R.A."/>
            <person name="Woodbridge P."/>
            <person name="Tindall E.A."/>
            <person name="Bertelsen M.F."/>
            <person name="Dixon D."/>
            <person name="Pyecroft S."/>
            <person name="Helgen K.M."/>
            <person name="Lesk A.M."/>
            <person name="Pringle T.H."/>
            <person name="Patterson N."/>
            <person name="Zhang Y."/>
            <person name="Kreiss A."/>
            <person name="Woods G.M."/>
            <person name="Jones M.E."/>
            <person name="Schuster S.C."/>
        </authorList>
    </citation>
    <scope>NUCLEOTIDE SEQUENCE [LARGE SCALE GENOMIC DNA]</scope>
</reference>
<feature type="repeat" description="TPR" evidence="1">
    <location>
        <begin position="391"/>
        <end position="424"/>
    </location>
</feature>
<accession>A0A7N4V1K8</accession>
<feature type="repeat" description="TPR" evidence="1">
    <location>
        <begin position="268"/>
        <end position="301"/>
    </location>
</feature>
<dbReference type="InterPro" id="IPR019734">
    <property type="entry name" value="TPR_rpt"/>
</dbReference>
<sequence>MALEKLYEEGVEDPTLTRIFGTSKVFRGLDRPKVSVKGLLLPNKVKEHFQHGQDAIAKGEWEKAVISFSKSINLNPHLVESYVFRAEAFLQLCDFASAAQNLRKATLLAPHQQEFMDRLCFVLYLQGQCLFEHHSYMKALDLFTQASELQPHNSSYRFRSIACLLAMKQHQECLQMITKELKQNPNPDAFIFRARLYNYFLKPNQCYQDLHRALSMQPEHPEANTLLEKLLVQARKVQEEAMIAALKGNLEDSLIRINCAIENNPMDPAYYLFRGTLFRRLKDFDAAIEDFVKALELSPESDEDTEVARQAQRQLLLTYNDFAVFCYTKCAYEEGVLLLNKALRGEKKEKGIYINRGDCFFKLGELTFAEADYLEALALCPGDQGARYRMGMVQEKLGLRKQQLRQYDKAEKHFTSAIEYNPERANLYLLRARSRLMLQDIFGARQDVVTMLLLNPKHPQLVPMMANLFPGQSTESVLNSKTMVMAKTVLERAMQNQFQRAQDVLGLASILGSYPKGKARAEGDGVKVEEGRN</sequence>